<name>A0A7W9UMB5_9NOCA</name>
<dbReference type="Pfam" id="PF22302">
    <property type="entry name" value="DUF6968"/>
    <property type="match status" value="1"/>
</dbReference>
<evidence type="ECO:0000259" key="1">
    <source>
        <dbReference type="Pfam" id="PF22302"/>
    </source>
</evidence>
<reference evidence="2 3" key="1">
    <citation type="submission" date="2020-08" db="EMBL/GenBank/DDBJ databases">
        <title>Sequencing the genomes of 1000 actinobacteria strains.</title>
        <authorList>
            <person name="Klenk H.-P."/>
        </authorList>
    </citation>
    <scope>NUCLEOTIDE SEQUENCE [LARGE SCALE GENOMIC DNA]</scope>
    <source>
        <strain evidence="2 3">DSM 43582</strain>
    </source>
</reference>
<proteinExistence type="predicted"/>
<accession>A0A7W9UMB5</accession>
<dbReference type="EMBL" id="JACHIT010000002">
    <property type="protein sequence ID" value="MBB5918438.1"/>
    <property type="molecule type" value="Genomic_DNA"/>
</dbReference>
<dbReference type="AlphaFoldDB" id="A0A7W9UMB5"/>
<sequence>MPITWELGEPIAVRTLHRGDEPVTVEIGRPRPYMESEDFFCPFRITGIELQEEGYTVGVDSVQALTLTLARVGDVLAVSGNSYSFLGGTDLGFPRSSG</sequence>
<gene>
    <name evidence="2" type="ORF">BJY24_007350</name>
</gene>
<protein>
    <recommendedName>
        <fullName evidence="1">DUF6968 domain-containing protein</fullName>
    </recommendedName>
</protein>
<feature type="domain" description="DUF6968" evidence="1">
    <location>
        <begin position="13"/>
        <end position="94"/>
    </location>
</feature>
<dbReference type="InterPro" id="IPR054241">
    <property type="entry name" value="DUF6968"/>
</dbReference>
<evidence type="ECO:0000313" key="3">
    <source>
        <dbReference type="Proteomes" id="UP000540412"/>
    </source>
</evidence>
<evidence type="ECO:0000313" key="2">
    <source>
        <dbReference type="EMBL" id="MBB5918438.1"/>
    </source>
</evidence>
<comment type="caution">
    <text evidence="2">The sequence shown here is derived from an EMBL/GenBank/DDBJ whole genome shotgun (WGS) entry which is preliminary data.</text>
</comment>
<keyword evidence="3" id="KW-1185">Reference proteome</keyword>
<dbReference type="Proteomes" id="UP000540412">
    <property type="component" value="Unassembled WGS sequence"/>
</dbReference>
<dbReference type="RefSeq" id="WP_040753469.1">
    <property type="nucleotide sequence ID" value="NZ_JACHIT010000002.1"/>
</dbReference>
<organism evidence="2 3">
    <name type="scientific">Nocardia transvalensis</name>
    <dbReference type="NCBI Taxonomy" id="37333"/>
    <lineage>
        <taxon>Bacteria</taxon>
        <taxon>Bacillati</taxon>
        <taxon>Actinomycetota</taxon>
        <taxon>Actinomycetes</taxon>
        <taxon>Mycobacteriales</taxon>
        <taxon>Nocardiaceae</taxon>
        <taxon>Nocardia</taxon>
    </lineage>
</organism>